<protein>
    <submittedName>
        <fullName evidence="1">Uncharacterized protein</fullName>
    </submittedName>
</protein>
<gene>
    <name evidence="1" type="ORF">ANCDUO_16355</name>
</gene>
<dbReference type="OrthoDB" id="10265800at2759"/>
<evidence type="ECO:0000313" key="2">
    <source>
        <dbReference type="Proteomes" id="UP000054047"/>
    </source>
</evidence>
<organism evidence="1 2">
    <name type="scientific">Ancylostoma duodenale</name>
    <dbReference type="NCBI Taxonomy" id="51022"/>
    <lineage>
        <taxon>Eukaryota</taxon>
        <taxon>Metazoa</taxon>
        <taxon>Ecdysozoa</taxon>
        <taxon>Nematoda</taxon>
        <taxon>Chromadorea</taxon>
        <taxon>Rhabditida</taxon>
        <taxon>Rhabditina</taxon>
        <taxon>Rhabditomorpha</taxon>
        <taxon>Strongyloidea</taxon>
        <taxon>Ancylostomatidae</taxon>
        <taxon>Ancylostomatinae</taxon>
        <taxon>Ancylostoma</taxon>
    </lineage>
</organism>
<dbReference type="Proteomes" id="UP000054047">
    <property type="component" value="Unassembled WGS sequence"/>
</dbReference>
<dbReference type="EMBL" id="KN741014">
    <property type="protein sequence ID" value="KIH53516.1"/>
    <property type="molecule type" value="Genomic_DNA"/>
</dbReference>
<reference evidence="1 2" key="1">
    <citation type="submission" date="2013-12" db="EMBL/GenBank/DDBJ databases">
        <title>Draft genome of the parsitic nematode Ancylostoma duodenale.</title>
        <authorList>
            <person name="Mitreva M."/>
        </authorList>
    </citation>
    <scope>NUCLEOTIDE SEQUENCE [LARGE SCALE GENOMIC DNA]</scope>
    <source>
        <strain evidence="1 2">Zhejiang</strain>
    </source>
</reference>
<keyword evidence="2" id="KW-1185">Reference proteome</keyword>
<name>A0A0C2G946_9BILA</name>
<dbReference type="PANTHER" id="PTHR21325:SF26">
    <property type="entry name" value="LIPASE_GDSL DOMAIN-CONTAINING PROTEIN"/>
    <property type="match status" value="1"/>
</dbReference>
<accession>A0A0C2G946</accession>
<dbReference type="GO" id="GO:0006644">
    <property type="term" value="P:phospholipid metabolic process"/>
    <property type="evidence" value="ECO:0007669"/>
    <property type="project" value="TreeGrafter"/>
</dbReference>
<dbReference type="PANTHER" id="PTHR21325">
    <property type="entry name" value="PHOSPHOLIPASE B, PLB1"/>
    <property type="match status" value="1"/>
</dbReference>
<dbReference type="AlphaFoldDB" id="A0A0C2G946"/>
<proteinExistence type="predicted"/>
<dbReference type="GO" id="GO:0004620">
    <property type="term" value="F:phospholipase activity"/>
    <property type="evidence" value="ECO:0007669"/>
    <property type="project" value="InterPro"/>
</dbReference>
<evidence type="ECO:0000313" key="1">
    <source>
        <dbReference type="EMBL" id="KIH53516.1"/>
    </source>
</evidence>
<dbReference type="InterPro" id="IPR038885">
    <property type="entry name" value="PLB1"/>
</dbReference>
<sequence>MFLNTGPQLQDYPYEYSRVVYEIQNDRIFESDDFAVIVQGFMDKITDVFRTDAGGYDEKMYASNHLHLSKYGNAMLAQLLWNSLLEPVGKKSKRLTSKSIRAMRLKCPTKSDIEVYASTPNHAADLYPTFDKSKK</sequence>